<evidence type="ECO:0000313" key="2">
    <source>
        <dbReference type="EMBL" id="EDM00128.1"/>
    </source>
</evidence>
<gene>
    <name evidence="2" type="ORF">rCG_35768</name>
</gene>
<evidence type="ECO:0000256" key="1">
    <source>
        <dbReference type="SAM" id="MobiDB-lite"/>
    </source>
</evidence>
<proteinExistence type="predicted"/>
<sequence length="69" mass="7996">MKRLRRTRTRTRRPRCRMFRAPRSLGEAAAVSGPAGRVAPERPRSRLPRWTRLRPQGPAGTRPEPRARL</sequence>
<organism evidence="2 3">
    <name type="scientific">Rattus norvegicus</name>
    <name type="common">Rat</name>
    <dbReference type="NCBI Taxonomy" id="10116"/>
    <lineage>
        <taxon>Eukaryota</taxon>
        <taxon>Metazoa</taxon>
        <taxon>Chordata</taxon>
        <taxon>Craniata</taxon>
        <taxon>Vertebrata</taxon>
        <taxon>Euteleostomi</taxon>
        <taxon>Mammalia</taxon>
        <taxon>Eutheria</taxon>
        <taxon>Euarchontoglires</taxon>
        <taxon>Glires</taxon>
        <taxon>Rodentia</taxon>
        <taxon>Myomorpha</taxon>
        <taxon>Muroidea</taxon>
        <taxon>Muridae</taxon>
        <taxon>Murinae</taxon>
        <taxon>Rattus</taxon>
    </lineage>
</organism>
<evidence type="ECO:0000313" key="3">
    <source>
        <dbReference type="Proteomes" id="UP000234681"/>
    </source>
</evidence>
<protein>
    <submittedName>
        <fullName evidence="2">RCG35768</fullName>
    </submittedName>
</protein>
<dbReference type="Proteomes" id="UP000234681">
    <property type="component" value="Chromosome 14"/>
</dbReference>
<accession>A6IK64</accession>
<dbReference type="AlphaFoldDB" id="A6IK64"/>
<reference evidence="3" key="1">
    <citation type="submission" date="2005-09" db="EMBL/GenBank/DDBJ databases">
        <authorList>
            <person name="Mural R.J."/>
            <person name="Li P.W."/>
            <person name="Adams M.D."/>
            <person name="Amanatides P.G."/>
            <person name="Baden-Tillson H."/>
            <person name="Barnstead M."/>
            <person name="Chin S.H."/>
            <person name="Dew I."/>
            <person name="Evans C.A."/>
            <person name="Ferriera S."/>
            <person name="Flanigan M."/>
            <person name="Fosler C."/>
            <person name="Glodek A."/>
            <person name="Gu Z."/>
            <person name="Holt R.A."/>
            <person name="Jennings D."/>
            <person name="Kraft C.L."/>
            <person name="Lu F."/>
            <person name="Nguyen T."/>
            <person name="Nusskern D.R."/>
            <person name="Pfannkoch C.M."/>
            <person name="Sitter C."/>
            <person name="Sutton G.G."/>
            <person name="Venter J.C."/>
            <person name="Wang Z."/>
            <person name="Woodage T."/>
            <person name="Zheng X.H."/>
            <person name="Zhong F."/>
        </authorList>
    </citation>
    <scope>NUCLEOTIDE SEQUENCE [LARGE SCALE GENOMIC DNA]</scope>
    <source>
        <strain>BN</strain>
        <strain evidence="3">Sprague-Dawley</strain>
    </source>
</reference>
<feature type="region of interest" description="Disordered" evidence="1">
    <location>
        <begin position="25"/>
        <end position="69"/>
    </location>
</feature>
<dbReference type="EMBL" id="CH473963">
    <property type="protein sequence ID" value="EDM00128.1"/>
    <property type="molecule type" value="Genomic_DNA"/>
</dbReference>
<name>A6IK64_RAT</name>